<comment type="caution">
    <text evidence="3">The sequence shown here is derived from an EMBL/GenBank/DDBJ whole genome shotgun (WGS) entry which is preliminary data.</text>
</comment>
<evidence type="ECO:0000313" key="3">
    <source>
        <dbReference type="EMBL" id="GGQ92159.1"/>
    </source>
</evidence>
<gene>
    <name evidence="3" type="ORF">GCM10008957_00080</name>
</gene>
<evidence type="ECO:0000256" key="1">
    <source>
        <dbReference type="SAM" id="SignalP"/>
    </source>
</evidence>
<dbReference type="InterPro" id="IPR012347">
    <property type="entry name" value="Ferritin-like"/>
</dbReference>
<keyword evidence="4" id="KW-1185">Reference proteome</keyword>
<dbReference type="Gene3D" id="1.20.1260.10">
    <property type="match status" value="1"/>
</dbReference>
<dbReference type="AlphaFoldDB" id="A0A918F1H3"/>
<keyword evidence="1" id="KW-0732">Signal</keyword>
<dbReference type="PANTHER" id="PTHR38593">
    <property type="entry name" value="BLR2558 PROTEIN"/>
    <property type="match status" value="1"/>
</dbReference>
<reference evidence="3" key="2">
    <citation type="submission" date="2020-09" db="EMBL/GenBank/DDBJ databases">
        <authorList>
            <person name="Sun Q."/>
            <person name="Ohkuma M."/>
        </authorList>
    </citation>
    <scope>NUCLEOTIDE SEQUENCE</scope>
    <source>
        <strain evidence="3">JCM 31311</strain>
    </source>
</reference>
<name>A0A918F1H3_9DEIO</name>
<reference evidence="3" key="1">
    <citation type="journal article" date="2014" name="Int. J. Syst. Evol. Microbiol.">
        <title>Complete genome sequence of Corynebacterium casei LMG S-19264T (=DSM 44701T), isolated from a smear-ripened cheese.</title>
        <authorList>
            <consortium name="US DOE Joint Genome Institute (JGI-PGF)"/>
            <person name="Walter F."/>
            <person name="Albersmeier A."/>
            <person name="Kalinowski J."/>
            <person name="Ruckert C."/>
        </authorList>
    </citation>
    <scope>NUCLEOTIDE SEQUENCE</scope>
    <source>
        <strain evidence="3">JCM 31311</strain>
    </source>
</reference>
<dbReference type="RefSeq" id="WP_189087441.1">
    <property type="nucleotide sequence ID" value="NZ_BMQL01000001.1"/>
</dbReference>
<dbReference type="InterPro" id="IPR025419">
    <property type="entry name" value="DUF4142"/>
</dbReference>
<proteinExistence type="predicted"/>
<sequence length="165" mass="18084">MNKILSVAVLLTVTSASAASMLSRTDTSFLPKAAMGNTFEIRAAKLALSMSKSAAVQQYANMMIADHSKLGANVKVAVMKADPSMMLPAGVSAMQQQMLDQLKRAGRNFDSVYKNQMIASHAQTYQLFWKYSRSRAANRAIRAVVSGALPTVKMHWDDAKRLPRM</sequence>
<feature type="domain" description="DUF4142" evidence="2">
    <location>
        <begin position="25"/>
        <end position="162"/>
    </location>
</feature>
<evidence type="ECO:0000259" key="2">
    <source>
        <dbReference type="Pfam" id="PF13628"/>
    </source>
</evidence>
<dbReference type="PANTHER" id="PTHR38593:SF1">
    <property type="entry name" value="BLR2558 PROTEIN"/>
    <property type="match status" value="1"/>
</dbReference>
<dbReference type="Pfam" id="PF13628">
    <property type="entry name" value="DUF4142"/>
    <property type="match status" value="1"/>
</dbReference>
<dbReference type="Proteomes" id="UP000603865">
    <property type="component" value="Unassembled WGS sequence"/>
</dbReference>
<protein>
    <recommendedName>
        <fullName evidence="2">DUF4142 domain-containing protein</fullName>
    </recommendedName>
</protein>
<dbReference type="EMBL" id="BMQL01000001">
    <property type="protein sequence ID" value="GGQ92159.1"/>
    <property type="molecule type" value="Genomic_DNA"/>
</dbReference>
<evidence type="ECO:0000313" key="4">
    <source>
        <dbReference type="Proteomes" id="UP000603865"/>
    </source>
</evidence>
<feature type="chain" id="PRO_5037733220" description="DUF4142 domain-containing protein" evidence="1">
    <location>
        <begin position="19"/>
        <end position="165"/>
    </location>
</feature>
<organism evidence="3 4">
    <name type="scientific">Deinococcus ruber</name>
    <dbReference type="NCBI Taxonomy" id="1848197"/>
    <lineage>
        <taxon>Bacteria</taxon>
        <taxon>Thermotogati</taxon>
        <taxon>Deinococcota</taxon>
        <taxon>Deinococci</taxon>
        <taxon>Deinococcales</taxon>
        <taxon>Deinococcaceae</taxon>
        <taxon>Deinococcus</taxon>
    </lineage>
</organism>
<accession>A0A918F1H3</accession>
<feature type="signal peptide" evidence="1">
    <location>
        <begin position="1"/>
        <end position="18"/>
    </location>
</feature>